<evidence type="ECO:0000313" key="12">
    <source>
        <dbReference type="Proteomes" id="UP001159042"/>
    </source>
</evidence>
<evidence type="ECO:0000259" key="10">
    <source>
        <dbReference type="Pfam" id="PF18266"/>
    </source>
</evidence>
<dbReference type="GO" id="GO:0007220">
    <property type="term" value="P:Notch receptor processing"/>
    <property type="evidence" value="ECO:0007669"/>
    <property type="project" value="TreeGrafter"/>
</dbReference>
<dbReference type="GO" id="GO:0007219">
    <property type="term" value="P:Notch signaling pathway"/>
    <property type="evidence" value="ECO:0007669"/>
    <property type="project" value="UniProtKB-KW"/>
</dbReference>
<evidence type="ECO:0000256" key="7">
    <source>
        <dbReference type="ARBA" id="ARBA00022989"/>
    </source>
</evidence>
<reference evidence="11 12" key="1">
    <citation type="journal article" date="2023" name="Insect Mol. Biol.">
        <title>Genome sequencing provides insights into the evolution of gene families encoding plant cell wall-degrading enzymes in longhorned beetles.</title>
        <authorList>
            <person name="Shin N.R."/>
            <person name="Okamura Y."/>
            <person name="Kirsch R."/>
            <person name="Pauchet Y."/>
        </authorList>
    </citation>
    <scope>NUCLEOTIDE SEQUENCE [LARGE SCALE GENOMIC DNA]</scope>
    <source>
        <strain evidence="11">EAD_L_NR</strain>
    </source>
</reference>
<keyword evidence="7" id="KW-1133">Transmembrane helix</keyword>
<proteinExistence type="inferred from homology"/>
<dbReference type="InterPro" id="IPR041084">
    <property type="entry name" value="Ncstrn_small"/>
</dbReference>
<gene>
    <name evidence="11" type="ORF">NQ315_013645</name>
</gene>
<dbReference type="Gene3D" id="3.40.630.10">
    <property type="entry name" value="Zn peptidases"/>
    <property type="match status" value="1"/>
</dbReference>
<comment type="caution">
    <text evidence="11">The sequence shown here is derived from an EMBL/GenBank/DDBJ whole genome shotgun (WGS) entry which is preliminary data.</text>
</comment>
<dbReference type="GO" id="GO:0005886">
    <property type="term" value="C:plasma membrane"/>
    <property type="evidence" value="ECO:0007669"/>
    <property type="project" value="TreeGrafter"/>
</dbReference>
<keyword evidence="9" id="KW-0325">Glycoprotein</keyword>
<dbReference type="Pfam" id="PF05450">
    <property type="entry name" value="Nicastrin"/>
    <property type="match status" value="1"/>
</dbReference>
<keyword evidence="12" id="KW-1185">Reference proteome</keyword>
<keyword evidence="6" id="KW-0914">Notch signaling pathway</keyword>
<evidence type="ECO:0000256" key="6">
    <source>
        <dbReference type="ARBA" id="ARBA00022976"/>
    </source>
</evidence>
<dbReference type="AlphaFoldDB" id="A0AAV8W3C7"/>
<evidence type="ECO:0000256" key="8">
    <source>
        <dbReference type="ARBA" id="ARBA00023136"/>
    </source>
</evidence>
<sequence>MDVEYVVLYSFLIISSVMLINCQQRTKEKMYDKIDAANGCYRRLNATHQIGCTSKRGGSTGVIHYCRDSSDLDFVINVGTAGPYVPVLPTKLFIAEIIEKLITSQKVSGLILHPNNETLDYFTHENQCPNPLTSVENTCGSDSLWNPHGTGLLYRDIPFPIFYVESEDEITKIRKCFDKFNNFDRDNQKDRSLCSLELKSFMYATTNSQTCRRRSNIVTNLNPITFCDPLGDNNIWAALYPLVEGPQRNETEPVRDFKYIVIAARMDTTSMFEKTAGANSPVTGIITLLHTAKLLKSLLKQEDVLKAKTNVLFILFNGETYDYLGSQRMLYDMENGNFPVKGLSDDNNILPVIRPENISLFIELSQLGNSKDNNLYVHYLKSNAEVDNFSSKLQLNNNNIQFHDVPTSLPPSSLNTFLKHNPGLPGLVISDHEKSYTNLFYNSIYDNSSNIEYQYYNVTKGQEIPKNSIQQFITNVSEVVAKSVYEEIMAVNYTGNLVSNVELVNELFHCYLEDPNCKVHSATQKGKLPKAPLSLYVGVDRVAHYISTMTSLTLGWFTGDVEGEGNINCTNKPKNYAFRYYNMSKSIDELTVTLCFKITMNLTEAKSPAFIIEDYDWSSGLYSSWTESVWVDMGG</sequence>
<comment type="similarity">
    <text evidence="2">Belongs to the nicastrin family.</text>
</comment>
<protein>
    <recommendedName>
        <fullName evidence="3">Nicastrin</fullName>
    </recommendedName>
</protein>
<evidence type="ECO:0000256" key="3">
    <source>
        <dbReference type="ARBA" id="ARBA00015303"/>
    </source>
</evidence>
<evidence type="ECO:0000313" key="11">
    <source>
        <dbReference type="EMBL" id="KAJ8921173.1"/>
    </source>
</evidence>
<dbReference type="PANTHER" id="PTHR21092:SF0">
    <property type="entry name" value="NICASTRIN"/>
    <property type="match status" value="1"/>
</dbReference>
<evidence type="ECO:0000256" key="1">
    <source>
        <dbReference type="ARBA" id="ARBA00004479"/>
    </source>
</evidence>
<keyword evidence="4" id="KW-0812">Transmembrane</keyword>
<dbReference type="GO" id="GO:0016485">
    <property type="term" value="P:protein processing"/>
    <property type="evidence" value="ECO:0007669"/>
    <property type="project" value="InterPro"/>
</dbReference>
<keyword evidence="8" id="KW-0472">Membrane</keyword>
<dbReference type="InterPro" id="IPR008710">
    <property type="entry name" value="Nicastrin"/>
</dbReference>
<evidence type="ECO:0000256" key="5">
    <source>
        <dbReference type="ARBA" id="ARBA00022729"/>
    </source>
</evidence>
<name>A0AAV8W3C7_9CUCU</name>
<comment type="subcellular location">
    <subcellularLocation>
        <location evidence="1">Membrane</location>
        <topology evidence="1">Single-pass type I membrane protein</topology>
    </subcellularLocation>
</comment>
<accession>A0AAV8W3C7</accession>
<dbReference type="SUPFAM" id="SSF53187">
    <property type="entry name" value="Zn-dependent exopeptidases"/>
    <property type="match status" value="1"/>
</dbReference>
<feature type="domain" description="Nicastrin small lobe" evidence="10">
    <location>
        <begin position="40"/>
        <end position="204"/>
    </location>
</feature>
<dbReference type="Pfam" id="PF18266">
    <property type="entry name" value="Ncstrn_small"/>
    <property type="match status" value="1"/>
</dbReference>
<keyword evidence="5" id="KW-0732">Signal</keyword>
<evidence type="ECO:0000256" key="4">
    <source>
        <dbReference type="ARBA" id="ARBA00022692"/>
    </source>
</evidence>
<dbReference type="EMBL" id="JANEYG010000011">
    <property type="protein sequence ID" value="KAJ8921173.1"/>
    <property type="molecule type" value="Genomic_DNA"/>
</dbReference>
<evidence type="ECO:0000256" key="9">
    <source>
        <dbReference type="ARBA" id="ARBA00023180"/>
    </source>
</evidence>
<dbReference type="Proteomes" id="UP001159042">
    <property type="component" value="Unassembled WGS sequence"/>
</dbReference>
<dbReference type="PANTHER" id="PTHR21092">
    <property type="entry name" value="NICASTRIN"/>
    <property type="match status" value="1"/>
</dbReference>
<organism evidence="11 12">
    <name type="scientific">Exocentrus adspersus</name>
    <dbReference type="NCBI Taxonomy" id="1586481"/>
    <lineage>
        <taxon>Eukaryota</taxon>
        <taxon>Metazoa</taxon>
        <taxon>Ecdysozoa</taxon>
        <taxon>Arthropoda</taxon>
        <taxon>Hexapoda</taxon>
        <taxon>Insecta</taxon>
        <taxon>Pterygota</taxon>
        <taxon>Neoptera</taxon>
        <taxon>Endopterygota</taxon>
        <taxon>Coleoptera</taxon>
        <taxon>Polyphaga</taxon>
        <taxon>Cucujiformia</taxon>
        <taxon>Chrysomeloidea</taxon>
        <taxon>Cerambycidae</taxon>
        <taxon>Lamiinae</taxon>
        <taxon>Acanthocinini</taxon>
        <taxon>Exocentrus</taxon>
    </lineage>
</organism>
<evidence type="ECO:0000256" key="2">
    <source>
        <dbReference type="ARBA" id="ARBA00007717"/>
    </source>
</evidence>